<proteinExistence type="predicted"/>
<feature type="modified residue" description="4-aspartylphosphate" evidence="3">
    <location>
        <position position="396"/>
    </location>
</feature>
<organism evidence="6">
    <name type="scientific">Cyberlindnera fabianii</name>
    <name type="common">Yeast</name>
    <name type="synonym">Hansenula fabianii</name>
    <dbReference type="NCBI Taxonomy" id="36022"/>
    <lineage>
        <taxon>Eukaryota</taxon>
        <taxon>Fungi</taxon>
        <taxon>Dikarya</taxon>
        <taxon>Ascomycota</taxon>
        <taxon>Saccharomycotina</taxon>
        <taxon>Saccharomycetes</taxon>
        <taxon>Phaffomycetales</taxon>
        <taxon>Phaffomycetaceae</taxon>
        <taxon>Cyberlindnera</taxon>
    </lineage>
</organism>
<reference evidence="7" key="3">
    <citation type="submission" date="2017-01" db="EMBL/GenBank/DDBJ databases">
        <authorList>
            <person name="Mah S.A."/>
            <person name="Swanson W.J."/>
            <person name="Moy G.W."/>
            <person name="Vacquier V.D."/>
        </authorList>
    </citation>
    <scope>NUCLEOTIDE SEQUENCE [LARGE SCALE GENOMIC DNA]</scope>
    <source>
        <strain evidence="7">65</strain>
    </source>
</reference>
<keyword evidence="2" id="KW-0902">Two-component regulatory system</keyword>
<dbReference type="InterPro" id="IPR001789">
    <property type="entry name" value="Sig_transdc_resp-reg_receiver"/>
</dbReference>
<dbReference type="CDD" id="cd17546">
    <property type="entry name" value="REC_hyHK_CKI1_RcsC-like"/>
    <property type="match status" value="1"/>
</dbReference>
<reference evidence="6" key="1">
    <citation type="journal article" date="2014" name="Genome Announc.">
        <title>Genome sequence of the yeast Cyberlindnera fabianii (Hansenula fabianii).</title>
        <authorList>
            <person name="Freel K.C."/>
            <person name="Sarilar V."/>
            <person name="Neuveglise C."/>
            <person name="Devillers H."/>
            <person name="Friedrich A."/>
            <person name="Schacherer J."/>
        </authorList>
    </citation>
    <scope>NUCLEOTIDE SEQUENCE</scope>
    <source>
        <strain evidence="6">YJS4271</strain>
    </source>
</reference>
<evidence type="ECO:0000256" key="4">
    <source>
        <dbReference type="SAM" id="MobiDB-lite"/>
    </source>
</evidence>
<dbReference type="Pfam" id="PF00072">
    <property type="entry name" value="Response_reg"/>
    <property type="match status" value="1"/>
</dbReference>
<keyword evidence="8" id="KW-1185">Reference proteome</keyword>
<sequence>MNKQPLKYTSPTKQTAKSSSPQISVNTSRDLTRRVWIRRSDGAPTSIYVKESHLVDDLKTLIMEKFPMTLAKTCDPSDLIIKLEPGPSSLSPAVSNNSPSTPGNRKFLQPISSTSVNPPSPSFSSPLSPIPISANKSTLIPPKPPTNDFSNLSIRSISPANLPLEADRSVWGILDQYYPNGMTMDNAFIIEVPSPLHHGSSHLVYQHSGNSHRKNFSQETITEDKEQDYHYASQNRRMNSLPGQASSAPSRSITPGATAHRRSQSNPPEHSSAVLLMPSSQSEKGRTQSITGASSSSSTATPQHPSSSTPDRVLSPNSTDSRQRTASPQYNLSNGNNTMAKVLPSVNVLIVEDNFINQRILSAHLRRHRIHYDVAKNGQEAIDKWRRGGFHLVLMDIQLPVMSGLDASKMIRRLEKLNHIGVFSQSDLRNLPPLKPEEKLDVNVFRSPVIIVALTASNLKQDKQQALAAGCNDYLTKPVNLDWLLNKITEWGCMQALIDFDGWKSGERMTNLSAALPPALNRKTSGRRVPSGGKSKHEY</sequence>
<dbReference type="PANTHER" id="PTHR45339">
    <property type="entry name" value="HYBRID SIGNAL TRANSDUCTION HISTIDINE KINASE J"/>
    <property type="match status" value="1"/>
</dbReference>
<dbReference type="OMA" id="QALIDWN"/>
<dbReference type="EMBL" id="LK052888">
    <property type="protein sequence ID" value="CDR39219.1"/>
    <property type="molecule type" value="Genomic_DNA"/>
</dbReference>
<evidence type="ECO:0000259" key="5">
    <source>
        <dbReference type="PROSITE" id="PS50110"/>
    </source>
</evidence>
<feature type="domain" description="Response regulatory" evidence="5">
    <location>
        <begin position="347"/>
        <end position="492"/>
    </location>
</feature>
<dbReference type="FunFam" id="3.40.50.2300:FF:000146">
    <property type="entry name" value="Putative two-component response regulator SSK1p"/>
    <property type="match status" value="1"/>
</dbReference>
<feature type="compositionally biased region" description="Polar residues" evidence="4">
    <location>
        <begin position="239"/>
        <end position="255"/>
    </location>
</feature>
<evidence type="ECO:0000256" key="2">
    <source>
        <dbReference type="ARBA" id="ARBA00023012"/>
    </source>
</evidence>
<keyword evidence="1 3" id="KW-0597">Phosphoprotein</keyword>
<evidence type="ECO:0000256" key="3">
    <source>
        <dbReference type="PROSITE-ProRule" id="PRU00169"/>
    </source>
</evidence>
<evidence type="ECO:0000256" key="1">
    <source>
        <dbReference type="ARBA" id="ARBA00022553"/>
    </source>
</evidence>
<dbReference type="PANTHER" id="PTHR45339:SF1">
    <property type="entry name" value="HYBRID SIGNAL TRANSDUCTION HISTIDINE KINASE J"/>
    <property type="match status" value="1"/>
</dbReference>
<feature type="region of interest" description="Disordered" evidence="4">
    <location>
        <begin position="86"/>
        <end position="128"/>
    </location>
</feature>
<dbReference type="SUPFAM" id="SSF52172">
    <property type="entry name" value="CheY-like"/>
    <property type="match status" value="1"/>
</dbReference>
<dbReference type="AlphaFoldDB" id="A0A061AWX5"/>
<feature type="region of interest" description="Disordered" evidence="4">
    <location>
        <begin position="239"/>
        <end position="338"/>
    </location>
</feature>
<dbReference type="PROSITE" id="PS50110">
    <property type="entry name" value="RESPONSE_REGULATORY"/>
    <property type="match status" value="1"/>
</dbReference>
<dbReference type="Proteomes" id="UP000189513">
    <property type="component" value="Unassembled WGS sequence"/>
</dbReference>
<evidence type="ECO:0000313" key="7">
    <source>
        <dbReference type="EMBL" id="ONH65701.1"/>
    </source>
</evidence>
<dbReference type="GO" id="GO:0000156">
    <property type="term" value="F:phosphorelay response regulator activity"/>
    <property type="evidence" value="ECO:0007669"/>
    <property type="project" value="UniProtKB-ARBA"/>
</dbReference>
<name>A0A061AWX5_CYBFA</name>
<dbReference type="SMART" id="SM00448">
    <property type="entry name" value="REC"/>
    <property type="match status" value="1"/>
</dbReference>
<reference evidence="8" key="2">
    <citation type="journal article" date="2017" name="Genome Announc.">
        <title>Genome sequences of Cyberlindnera fabianii 65, Pichia kudriavzevii 129, and Saccharomyces cerevisiae 131 isolated from fermented masau fruits in Zimbabwe.</title>
        <authorList>
            <person name="van Rijswijck I.M.H."/>
            <person name="Derks M.F.L."/>
            <person name="Abee T."/>
            <person name="de Ridder D."/>
            <person name="Smid E.J."/>
        </authorList>
    </citation>
    <scope>NUCLEOTIDE SEQUENCE [LARGE SCALE GENOMIC DNA]</scope>
    <source>
        <strain evidence="8">65</strain>
    </source>
</reference>
<feature type="compositionally biased region" description="Polar residues" evidence="4">
    <location>
        <begin position="315"/>
        <end position="338"/>
    </location>
</feature>
<dbReference type="STRING" id="36022.A0A061AWX5"/>
<dbReference type="InterPro" id="IPR011006">
    <property type="entry name" value="CheY-like_superfamily"/>
</dbReference>
<dbReference type="Gene3D" id="3.40.50.2300">
    <property type="match status" value="1"/>
</dbReference>
<dbReference type="GO" id="GO:0006950">
    <property type="term" value="P:response to stress"/>
    <property type="evidence" value="ECO:0007669"/>
    <property type="project" value="UniProtKB-ARBA"/>
</dbReference>
<evidence type="ECO:0000313" key="6">
    <source>
        <dbReference type="EMBL" id="CDR39219.1"/>
    </source>
</evidence>
<protein>
    <submittedName>
        <fullName evidence="6">CYFA0S03e00958g1_1</fullName>
    </submittedName>
    <submittedName>
        <fullName evidence="7">Oxidative stress response two-component system protein SSK1</fullName>
    </submittedName>
</protein>
<evidence type="ECO:0000313" key="8">
    <source>
        <dbReference type="Proteomes" id="UP000189513"/>
    </source>
</evidence>
<accession>A0A061AWX5</accession>
<feature type="region of interest" description="Disordered" evidence="4">
    <location>
        <begin position="1"/>
        <end position="28"/>
    </location>
</feature>
<feature type="compositionally biased region" description="Low complexity" evidence="4">
    <location>
        <begin position="110"/>
        <end position="128"/>
    </location>
</feature>
<feature type="compositionally biased region" description="Polar residues" evidence="4">
    <location>
        <begin position="88"/>
        <end position="103"/>
    </location>
</feature>
<gene>
    <name evidence="7" type="ORF">BON22_4576</name>
    <name evidence="6" type="ORF">CYFA0S_03e00958g</name>
</gene>
<feature type="compositionally biased region" description="Low complexity" evidence="4">
    <location>
        <begin position="287"/>
        <end position="309"/>
    </location>
</feature>
<dbReference type="EMBL" id="MPUK01000010">
    <property type="protein sequence ID" value="ONH65701.1"/>
    <property type="molecule type" value="Genomic_DNA"/>
</dbReference>
<feature type="region of interest" description="Disordered" evidence="4">
    <location>
        <begin position="519"/>
        <end position="539"/>
    </location>
</feature>
<dbReference type="VEuPathDB" id="FungiDB:BON22_4576"/>
<dbReference type="OrthoDB" id="21225at2759"/>